<comment type="cofactor">
    <cofactor evidence="2">
        <name>a divalent metal cation</name>
        <dbReference type="ChEBI" id="CHEBI:60240"/>
    </cofactor>
</comment>
<evidence type="ECO:0000256" key="8">
    <source>
        <dbReference type="ARBA" id="ARBA00022692"/>
    </source>
</evidence>
<dbReference type="PRINTS" id="PR00344">
    <property type="entry name" value="BCTRLSENSOR"/>
</dbReference>
<keyword evidence="14 17" id="KW-0472">Membrane</keyword>
<evidence type="ECO:0000256" key="10">
    <source>
        <dbReference type="ARBA" id="ARBA00022777"/>
    </source>
</evidence>
<dbReference type="InterPro" id="IPR036890">
    <property type="entry name" value="HATPase_C_sf"/>
</dbReference>
<dbReference type="Pfam" id="PF00512">
    <property type="entry name" value="HisKA"/>
    <property type="match status" value="1"/>
</dbReference>
<keyword evidence="11" id="KW-0067">ATP-binding</keyword>
<comment type="caution">
    <text evidence="20">The sequence shown here is derived from an EMBL/GenBank/DDBJ whole genome shotgun (WGS) entry which is preliminary data.</text>
</comment>
<protein>
    <recommendedName>
        <fullName evidence="15">Sensor-like histidine kinase SenX3</fullName>
        <ecNumber evidence="5">2.7.13.3</ecNumber>
    </recommendedName>
</protein>
<dbReference type="PROSITE" id="PS50109">
    <property type="entry name" value="HIS_KIN"/>
    <property type="match status" value="1"/>
</dbReference>
<dbReference type="CDD" id="cd00075">
    <property type="entry name" value="HATPase"/>
    <property type="match status" value="1"/>
</dbReference>
<dbReference type="GO" id="GO:0005524">
    <property type="term" value="F:ATP binding"/>
    <property type="evidence" value="ECO:0007669"/>
    <property type="project" value="UniProtKB-KW"/>
</dbReference>
<evidence type="ECO:0000256" key="7">
    <source>
        <dbReference type="ARBA" id="ARBA00022679"/>
    </source>
</evidence>
<name>A0A6N7EPA0_9MICO</name>
<dbReference type="InterPro" id="IPR036097">
    <property type="entry name" value="HisK_dim/P_sf"/>
</dbReference>
<dbReference type="GO" id="GO:0000156">
    <property type="term" value="F:phosphorelay response regulator activity"/>
    <property type="evidence" value="ECO:0007669"/>
    <property type="project" value="TreeGrafter"/>
</dbReference>
<dbReference type="SUPFAM" id="SSF47384">
    <property type="entry name" value="Homodimeric domain of signal transducing histidine kinase"/>
    <property type="match status" value="1"/>
</dbReference>
<keyword evidence="6" id="KW-0597">Phosphoprotein</keyword>
<dbReference type="InterPro" id="IPR003594">
    <property type="entry name" value="HATPase_dom"/>
</dbReference>
<comment type="catalytic activity">
    <reaction evidence="1">
        <text>ATP + protein L-histidine = ADP + protein N-phospho-L-histidine.</text>
        <dbReference type="EC" id="2.7.13.3"/>
    </reaction>
</comment>
<organism evidence="20 21">
    <name type="scientific">Georgenia subflava</name>
    <dbReference type="NCBI Taxonomy" id="1622177"/>
    <lineage>
        <taxon>Bacteria</taxon>
        <taxon>Bacillati</taxon>
        <taxon>Actinomycetota</taxon>
        <taxon>Actinomycetes</taxon>
        <taxon>Micrococcales</taxon>
        <taxon>Bogoriellaceae</taxon>
        <taxon>Georgenia</taxon>
    </lineage>
</organism>
<dbReference type="InterPro" id="IPR005467">
    <property type="entry name" value="His_kinase_dom"/>
</dbReference>
<dbReference type="PROSITE" id="PS50112">
    <property type="entry name" value="PAS"/>
    <property type="match status" value="1"/>
</dbReference>
<dbReference type="SMART" id="SM00387">
    <property type="entry name" value="HATPase_c"/>
    <property type="match status" value="1"/>
</dbReference>
<dbReference type="EC" id="2.7.13.3" evidence="5"/>
<evidence type="ECO:0000256" key="16">
    <source>
        <dbReference type="SAM" id="MobiDB-lite"/>
    </source>
</evidence>
<evidence type="ECO:0000256" key="14">
    <source>
        <dbReference type="ARBA" id="ARBA00023136"/>
    </source>
</evidence>
<dbReference type="SUPFAM" id="SSF55785">
    <property type="entry name" value="PYP-like sensor domain (PAS domain)"/>
    <property type="match status" value="1"/>
</dbReference>
<dbReference type="RefSeq" id="WP_152193498.1">
    <property type="nucleotide sequence ID" value="NZ_VUKD01000001.1"/>
</dbReference>
<feature type="transmembrane region" description="Helical" evidence="17">
    <location>
        <begin position="133"/>
        <end position="157"/>
    </location>
</feature>
<feature type="transmembrane region" description="Helical" evidence="17">
    <location>
        <begin position="79"/>
        <end position="98"/>
    </location>
</feature>
<feature type="domain" description="PAS" evidence="19">
    <location>
        <begin position="222"/>
        <end position="258"/>
    </location>
</feature>
<dbReference type="Gene3D" id="3.30.450.20">
    <property type="entry name" value="PAS domain"/>
    <property type="match status" value="1"/>
</dbReference>
<dbReference type="PANTHER" id="PTHR42878">
    <property type="entry name" value="TWO-COMPONENT HISTIDINE KINASE"/>
    <property type="match status" value="1"/>
</dbReference>
<dbReference type="SUPFAM" id="SSF55874">
    <property type="entry name" value="ATPase domain of HSP90 chaperone/DNA topoisomerase II/histidine kinase"/>
    <property type="match status" value="1"/>
</dbReference>
<dbReference type="OrthoDB" id="9757990at2"/>
<reference evidence="20 21" key="1">
    <citation type="submission" date="2019-10" db="EMBL/GenBank/DDBJ databases">
        <title>Georgenia wutianyii sp. nov. and Georgenia yuyongxinii sp. nov. isolated from plateau pika (Ochotona curzoniae) in the Qinghai-Tibet plateau of China.</title>
        <authorList>
            <person name="Tian Z."/>
        </authorList>
    </citation>
    <scope>NUCLEOTIDE SEQUENCE [LARGE SCALE GENOMIC DNA]</scope>
    <source>
        <strain evidence="20 21">JCM 19765</strain>
    </source>
</reference>
<dbReference type="Gene3D" id="1.10.287.130">
    <property type="match status" value="1"/>
</dbReference>
<evidence type="ECO:0000256" key="13">
    <source>
        <dbReference type="ARBA" id="ARBA00023012"/>
    </source>
</evidence>
<dbReference type="GO" id="GO:0000155">
    <property type="term" value="F:phosphorelay sensor kinase activity"/>
    <property type="evidence" value="ECO:0007669"/>
    <property type="project" value="InterPro"/>
</dbReference>
<feature type="transmembrane region" description="Helical" evidence="17">
    <location>
        <begin position="177"/>
        <end position="194"/>
    </location>
</feature>
<dbReference type="GO" id="GO:0030295">
    <property type="term" value="F:protein kinase activator activity"/>
    <property type="evidence" value="ECO:0007669"/>
    <property type="project" value="TreeGrafter"/>
</dbReference>
<dbReference type="Proteomes" id="UP000437709">
    <property type="component" value="Unassembled WGS sequence"/>
</dbReference>
<keyword evidence="9" id="KW-0547">Nucleotide-binding</keyword>
<dbReference type="CDD" id="cd00082">
    <property type="entry name" value="HisKA"/>
    <property type="match status" value="1"/>
</dbReference>
<evidence type="ECO:0000259" key="18">
    <source>
        <dbReference type="PROSITE" id="PS50109"/>
    </source>
</evidence>
<feature type="domain" description="Histidine kinase" evidence="18">
    <location>
        <begin position="357"/>
        <end position="573"/>
    </location>
</feature>
<keyword evidence="12 17" id="KW-1133">Transmembrane helix</keyword>
<evidence type="ECO:0000256" key="17">
    <source>
        <dbReference type="SAM" id="Phobius"/>
    </source>
</evidence>
<evidence type="ECO:0000256" key="12">
    <source>
        <dbReference type="ARBA" id="ARBA00022989"/>
    </source>
</evidence>
<feature type="region of interest" description="Disordered" evidence="16">
    <location>
        <begin position="1"/>
        <end position="33"/>
    </location>
</feature>
<dbReference type="EMBL" id="WHPC01000057">
    <property type="protein sequence ID" value="MPV37976.1"/>
    <property type="molecule type" value="Genomic_DNA"/>
</dbReference>
<dbReference type="GO" id="GO:0005886">
    <property type="term" value="C:plasma membrane"/>
    <property type="evidence" value="ECO:0007669"/>
    <property type="project" value="UniProtKB-SubCell"/>
</dbReference>
<evidence type="ECO:0000313" key="21">
    <source>
        <dbReference type="Proteomes" id="UP000437709"/>
    </source>
</evidence>
<dbReference type="Pfam" id="PF02518">
    <property type="entry name" value="HATPase_c"/>
    <property type="match status" value="1"/>
</dbReference>
<dbReference type="GO" id="GO:0007234">
    <property type="term" value="P:osmosensory signaling via phosphorelay pathway"/>
    <property type="evidence" value="ECO:0007669"/>
    <property type="project" value="TreeGrafter"/>
</dbReference>
<dbReference type="FunFam" id="3.30.565.10:FF:000006">
    <property type="entry name" value="Sensor histidine kinase WalK"/>
    <property type="match status" value="1"/>
</dbReference>
<dbReference type="SMART" id="SM00388">
    <property type="entry name" value="HisKA"/>
    <property type="match status" value="1"/>
</dbReference>
<dbReference type="InterPro" id="IPR004358">
    <property type="entry name" value="Sig_transdc_His_kin-like_C"/>
</dbReference>
<keyword evidence="7" id="KW-0808">Transferase</keyword>
<evidence type="ECO:0000256" key="3">
    <source>
        <dbReference type="ARBA" id="ARBA00004141"/>
    </source>
</evidence>
<evidence type="ECO:0000256" key="4">
    <source>
        <dbReference type="ARBA" id="ARBA00004236"/>
    </source>
</evidence>
<dbReference type="GO" id="GO:0005509">
    <property type="term" value="F:calcium ion binding"/>
    <property type="evidence" value="ECO:0007669"/>
    <property type="project" value="UniProtKB-ARBA"/>
</dbReference>
<dbReference type="InterPro" id="IPR003661">
    <property type="entry name" value="HisK_dim/P_dom"/>
</dbReference>
<evidence type="ECO:0000256" key="5">
    <source>
        <dbReference type="ARBA" id="ARBA00012438"/>
    </source>
</evidence>
<evidence type="ECO:0000313" key="20">
    <source>
        <dbReference type="EMBL" id="MPV37976.1"/>
    </source>
</evidence>
<evidence type="ECO:0000259" key="19">
    <source>
        <dbReference type="PROSITE" id="PS50112"/>
    </source>
</evidence>
<keyword evidence="10 20" id="KW-0418">Kinase</keyword>
<dbReference type="InterPro" id="IPR050351">
    <property type="entry name" value="BphY/WalK/GraS-like"/>
</dbReference>
<dbReference type="AlphaFoldDB" id="A0A6N7EPA0"/>
<dbReference type="InterPro" id="IPR000014">
    <property type="entry name" value="PAS"/>
</dbReference>
<accession>A0A6N7EPA0</accession>
<feature type="transmembrane region" description="Helical" evidence="17">
    <location>
        <begin position="53"/>
        <end position="72"/>
    </location>
</feature>
<sequence>MSPGRPTGERSSPVAPAEPPATRAVPARPADRSRRVAAPRAAGGHLSVFLRQLPFASVMLVIVVGVAVFDALLLSDDHFFTGLILALAATALSIIVPWRRMPRPWVALVPLLDMVAIAFLGESGFRSSSLLVLPVLWMASSFGARGLVLAVLAGGAAAWGSDLLDPTGFEPLEVQRLFLMPAVLAAVGLYVHLAERRSTARRDLLGRQSALVEEALSDARRQQRILEGILNTIDVGVVTLDADGRITTINRAHAAVVGSRLKIGDHVTVHGGVDGYAADGTTPLGTEGSPLVRVSRGEALERELTWWDQGDGTRRAFRISGAGLRDDDGAWAGAVVAYQDLTDEMAALAQREDFVSSVSHELRSPLTSMLGYLELALDDPHLPGPVRSHLQVVERNSERLERLIADLLTAAEARSAPVQLVRAALDLSEVVAEAVQNQLPRADAAEVTLRNHVATSCVIGGDRTRLTQVVDNLVSNAIKYSLPGGTVTLSLERDATSVRLVVADRGIGIAEADQEKLFSRFYRAETVRQGPVAGIGLGLHISQLIVERHGGRIELASTLGVGTTVEIVLPTEVAEA</sequence>
<dbReference type="PANTHER" id="PTHR42878:SF7">
    <property type="entry name" value="SENSOR HISTIDINE KINASE GLRK"/>
    <property type="match status" value="1"/>
</dbReference>
<feature type="transmembrane region" description="Helical" evidence="17">
    <location>
        <begin position="104"/>
        <end position="121"/>
    </location>
</feature>
<evidence type="ECO:0000256" key="2">
    <source>
        <dbReference type="ARBA" id="ARBA00001968"/>
    </source>
</evidence>
<evidence type="ECO:0000256" key="6">
    <source>
        <dbReference type="ARBA" id="ARBA00022553"/>
    </source>
</evidence>
<keyword evidence="8 17" id="KW-0812">Transmembrane</keyword>
<dbReference type="InterPro" id="IPR035965">
    <property type="entry name" value="PAS-like_dom_sf"/>
</dbReference>
<keyword evidence="21" id="KW-1185">Reference proteome</keyword>
<evidence type="ECO:0000256" key="11">
    <source>
        <dbReference type="ARBA" id="ARBA00022840"/>
    </source>
</evidence>
<evidence type="ECO:0000256" key="1">
    <source>
        <dbReference type="ARBA" id="ARBA00000085"/>
    </source>
</evidence>
<evidence type="ECO:0000256" key="15">
    <source>
        <dbReference type="ARBA" id="ARBA00039401"/>
    </source>
</evidence>
<gene>
    <name evidence="20" type="ORF">GB881_13130</name>
</gene>
<evidence type="ECO:0000256" key="9">
    <source>
        <dbReference type="ARBA" id="ARBA00022741"/>
    </source>
</evidence>
<keyword evidence="13" id="KW-0902">Two-component regulatory system</keyword>
<dbReference type="FunFam" id="1.10.287.130:FF:000001">
    <property type="entry name" value="Two-component sensor histidine kinase"/>
    <property type="match status" value="1"/>
</dbReference>
<dbReference type="Gene3D" id="3.30.565.10">
    <property type="entry name" value="Histidine kinase-like ATPase, C-terminal domain"/>
    <property type="match status" value="1"/>
</dbReference>
<proteinExistence type="predicted"/>
<comment type="subcellular location">
    <subcellularLocation>
        <location evidence="4">Cell membrane</location>
    </subcellularLocation>
    <subcellularLocation>
        <location evidence="3">Membrane</location>
        <topology evidence="3">Multi-pass membrane protein</topology>
    </subcellularLocation>
</comment>